<proteinExistence type="predicted"/>
<organism evidence="1 2">
    <name type="scientific">Panagrolaimus sp. PS1159</name>
    <dbReference type="NCBI Taxonomy" id="55785"/>
    <lineage>
        <taxon>Eukaryota</taxon>
        <taxon>Metazoa</taxon>
        <taxon>Ecdysozoa</taxon>
        <taxon>Nematoda</taxon>
        <taxon>Chromadorea</taxon>
        <taxon>Rhabditida</taxon>
        <taxon>Tylenchina</taxon>
        <taxon>Panagrolaimomorpha</taxon>
        <taxon>Panagrolaimoidea</taxon>
        <taxon>Panagrolaimidae</taxon>
        <taxon>Panagrolaimus</taxon>
    </lineage>
</organism>
<evidence type="ECO:0000313" key="1">
    <source>
        <dbReference type="Proteomes" id="UP000887580"/>
    </source>
</evidence>
<sequence>MVFHVGIDPLHGDVSYCNEYEKIIVDIEINDVEFNEYEKVALMFEEIKSKINGKLGYACICLSKYYGNEIRKNFIECGLKSGFKNVEIINWETAFYLNAMSQINYKP</sequence>
<reference evidence="2" key="1">
    <citation type="submission" date="2022-11" db="UniProtKB">
        <authorList>
            <consortium name="WormBaseParasite"/>
        </authorList>
    </citation>
    <scope>IDENTIFICATION</scope>
</reference>
<protein>
    <submittedName>
        <fullName evidence="2">Uncharacterized protein</fullName>
    </submittedName>
</protein>
<name>A0AC35F021_9BILA</name>
<accession>A0AC35F021</accession>
<dbReference type="Proteomes" id="UP000887580">
    <property type="component" value="Unplaced"/>
</dbReference>
<evidence type="ECO:0000313" key="2">
    <source>
        <dbReference type="WBParaSite" id="PS1159_v2.g11805.t1"/>
    </source>
</evidence>
<dbReference type="WBParaSite" id="PS1159_v2.g11805.t1">
    <property type="protein sequence ID" value="PS1159_v2.g11805.t1"/>
    <property type="gene ID" value="PS1159_v2.g11805"/>
</dbReference>